<keyword evidence="8" id="KW-0472">Membrane</keyword>
<evidence type="ECO:0000256" key="3">
    <source>
        <dbReference type="ARBA" id="ARBA00022448"/>
    </source>
</evidence>
<evidence type="ECO:0000256" key="1">
    <source>
        <dbReference type="ARBA" id="ARBA00004443"/>
    </source>
</evidence>
<keyword evidence="5" id="KW-0999">Mitochondrion inner membrane</keyword>
<dbReference type="AlphaFoldDB" id="A0AAP0JPJ8"/>
<evidence type="ECO:0000313" key="11">
    <source>
        <dbReference type="Proteomes" id="UP001417504"/>
    </source>
</evidence>
<dbReference type="InterPro" id="IPR006806">
    <property type="entry name" value="NDUFA5"/>
</dbReference>
<sequence length="308" mass="35313">MVTCTPRLDPTTTSTFHHLNQCPHMLLLFNPWTKTISVRGDQDKTSLKDEETAGIVGLDVVLNAREVLICLYIKTLYEIKATLEDEGYRKVVESFTRHQLKVCEEEEDWEFIEKRLSCGHVEKLIEEARDELTLIGKMIDAFNVQYPFDLFFFWCLFERRAKLLFGPGSGTESKKRSGPGDLDPESREDHHTKYDTYIDDLHECSYLNMGPTSWVGDSDYRQLGFETWTLRIRVGEVRGLHEDQSFAVFEIEQRRVREKELMLGDILRTLEAFLSFTHSSALGIGSSMLTDLALADNALASVNNGKLT</sequence>
<keyword evidence="3" id="KW-0813">Transport</keyword>
<reference evidence="10 11" key="1">
    <citation type="submission" date="2024-01" db="EMBL/GenBank/DDBJ databases">
        <title>Genome assemblies of Stephania.</title>
        <authorList>
            <person name="Yang L."/>
        </authorList>
    </citation>
    <scope>NUCLEOTIDE SEQUENCE [LARGE SCALE GENOMIC DNA]</scope>
    <source>
        <strain evidence="10">QJT</strain>
        <tissue evidence="10">Leaf</tissue>
    </source>
</reference>
<keyword evidence="11" id="KW-1185">Reference proteome</keyword>
<comment type="subcellular location">
    <subcellularLocation>
        <location evidence="1">Mitochondrion inner membrane</location>
        <topology evidence="1">Peripheral membrane protein</topology>
        <orientation evidence="1">Matrix side</orientation>
    </subcellularLocation>
</comment>
<keyword evidence="7" id="KW-0496">Mitochondrion</keyword>
<evidence type="ECO:0000256" key="8">
    <source>
        <dbReference type="ARBA" id="ARBA00023136"/>
    </source>
</evidence>
<proteinExistence type="inferred from homology"/>
<evidence type="ECO:0000256" key="9">
    <source>
        <dbReference type="SAM" id="MobiDB-lite"/>
    </source>
</evidence>
<name>A0AAP0JPJ8_9MAGN</name>
<dbReference type="PANTHER" id="PTHR12653:SF0">
    <property type="entry name" value="NADH DEHYDROGENASE [UBIQUINONE] 1 ALPHA SUBCOMPLEX SUBUNIT 5"/>
    <property type="match status" value="1"/>
</dbReference>
<evidence type="ECO:0000256" key="2">
    <source>
        <dbReference type="ARBA" id="ARBA00010261"/>
    </source>
</evidence>
<comment type="similarity">
    <text evidence="2">Belongs to the complex I NDUFA5 subunit family.</text>
</comment>
<keyword evidence="4" id="KW-0679">Respiratory chain</keyword>
<keyword evidence="6" id="KW-0249">Electron transport</keyword>
<evidence type="ECO:0000256" key="6">
    <source>
        <dbReference type="ARBA" id="ARBA00022982"/>
    </source>
</evidence>
<comment type="caution">
    <text evidence="10">The sequence shown here is derived from an EMBL/GenBank/DDBJ whole genome shotgun (WGS) entry which is preliminary data.</text>
</comment>
<feature type="region of interest" description="Disordered" evidence="9">
    <location>
        <begin position="169"/>
        <end position="189"/>
    </location>
</feature>
<dbReference type="EMBL" id="JBBNAE010000003">
    <property type="protein sequence ID" value="KAK9137654.1"/>
    <property type="molecule type" value="Genomic_DNA"/>
</dbReference>
<dbReference type="PANTHER" id="PTHR12653">
    <property type="entry name" value="NADH-UBIQUINONE OXIDOREDUCTASE 13 KD-B SUBUNIT"/>
    <property type="match status" value="1"/>
</dbReference>
<accession>A0AAP0JPJ8</accession>
<evidence type="ECO:0000256" key="4">
    <source>
        <dbReference type="ARBA" id="ARBA00022660"/>
    </source>
</evidence>
<dbReference type="GO" id="GO:0005743">
    <property type="term" value="C:mitochondrial inner membrane"/>
    <property type="evidence" value="ECO:0007669"/>
    <property type="project" value="UniProtKB-SubCell"/>
</dbReference>
<evidence type="ECO:0000256" key="7">
    <source>
        <dbReference type="ARBA" id="ARBA00023128"/>
    </source>
</evidence>
<organism evidence="10 11">
    <name type="scientific">Stephania japonica</name>
    <dbReference type="NCBI Taxonomy" id="461633"/>
    <lineage>
        <taxon>Eukaryota</taxon>
        <taxon>Viridiplantae</taxon>
        <taxon>Streptophyta</taxon>
        <taxon>Embryophyta</taxon>
        <taxon>Tracheophyta</taxon>
        <taxon>Spermatophyta</taxon>
        <taxon>Magnoliopsida</taxon>
        <taxon>Ranunculales</taxon>
        <taxon>Menispermaceae</taxon>
        <taxon>Menispermoideae</taxon>
        <taxon>Cissampelideae</taxon>
        <taxon>Stephania</taxon>
    </lineage>
</organism>
<dbReference type="GO" id="GO:0022904">
    <property type="term" value="P:respiratory electron transport chain"/>
    <property type="evidence" value="ECO:0007669"/>
    <property type="project" value="InterPro"/>
</dbReference>
<dbReference type="Pfam" id="PF04716">
    <property type="entry name" value="ETC_C1_NDUFA5"/>
    <property type="match status" value="1"/>
</dbReference>
<evidence type="ECO:0000313" key="10">
    <source>
        <dbReference type="EMBL" id="KAK9137654.1"/>
    </source>
</evidence>
<gene>
    <name evidence="10" type="ORF">Sjap_008248</name>
</gene>
<dbReference type="Proteomes" id="UP001417504">
    <property type="component" value="Unassembled WGS sequence"/>
</dbReference>
<protein>
    <submittedName>
        <fullName evidence="10">Uncharacterized protein</fullName>
    </submittedName>
</protein>
<evidence type="ECO:0000256" key="5">
    <source>
        <dbReference type="ARBA" id="ARBA00022792"/>
    </source>
</evidence>